<evidence type="ECO:0000313" key="2">
    <source>
        <dbReference type="Proteomes" id="UP000799118"/>
    </source>
</evidence>
<proteinExistence type="predicted"/>
<feature type="non-terminal residue" evidence="1">
    <location>
        <position position="74"/>
    </location>
</feature>
<dbReference type="Proteomes" id="UP000799118">
    <property type="component" value="Unassembled WGS sequence"/>
</dbReference>
<organism evidence="1 2">
    <name type="scientific">Gymnopus androsaceus JB14</name>
    <dbReference type="NCBI Taxonomy" id="1447944"/>
    <lineage>
        <taxon>Eukaryota</taxon>
        <taxon>Fungi</taxon>
        <taxon>Dikarya</taxon>
        <taxon>Basidiomycota</taxon>
        <taxon>Agaricomycotina</taxon>
        <taxon>Agaricomycetes</taxon>
        <taxon>Agaricomycetidae</taxon>
        <taxon>Agaricales</taxon>
        <taxon>Marasmiineae</taxon>
        <taxon>Omphalotaceae</taxon>
        <taxon>Gymnopus</taxon>
    </lineage>
</organism>
<protein>
    <submittedName>
        <fullName evidence="1">Uncharacterized protein</fullName>
    </submittedName>
</protein>
<dbReference type="OrthoDB" id="3269417at2759"/>
<dbReference type="EMBL" id="ML769427">
    <property type="protein sequence ID" value="KAE9403283.1"/>
    <property type="molecule type" value="Genomic_DNA"/>
</dbReference>
<keyword evidence="2" id="KW-1185">Reference proteome</keyword>
<sequence>LLVPDVLHELELGVWKAILLHLIRMKHCLGSKNVQEMNRRYDHISVIMSTIRKICKNVSDMKNMAARDYENYLQ</sequence>
<dbReference type="AlphaFoldDB" id="A0A6A4HZT3"/>
<feature type="non-terminal residue" evidence="1">
    <location>
        <position position="1"/>
    </location>
</feature>
<reference evidence="1" key="1">
    <citation type="journal article" date="2019" name="Environ. Microbiol.">
        <title>Fungal ecological strategies reflected in gene transcription - a case study of two litter decomposers.</title>
        <authorList>
            <person name="Barbi F."/>
            <person name="Kohler A."/>
            <person name="Barry K."/>
            <person name="Baskaran P."/>
            <person name="Daum C."/>
            <person name="Fauchery L."/>
            <person name="Ihrmark K."/>
            <person name="Kuo A."/>
            <person name="LaButti K."/>
            <person name="Lipzen A."/>
            <person name="Morin E."/>
            <person name="Grigoriev I.V."/>
            <person name="Henrissat B."/>
            <person name="Lindahl B."/>
            <person name="Martin F."/>
        </authorList>
    </citation>
    <scope>NUCLEOTIDE SEQUENCE</scope>
    <source>
        <strain evidence="1">JB14</strain>
    </source>
</reference>
<gene>
    <name evidence="1" type="ORF">BT96DRAFT_763247</name>
</gene>
<evidence type="ECO:0000313" key="1">
    <source>
        <dbReference type="EMBL" id="KAE9403283.1"/>
    </source>
</evidence>
<accession>A0A6A4HZT3</accession>
<name>A0A6A4HZT3_9AGAR</name>